<name>G3BF90_CANTC</name>
<evidence type="ECO:0008006" key="3">
    <source>
        <dbReference type="Google" id="ProtNLM"/>
    </source>
</evidence>
<dbReference type="EMBL" id="GL996528">
    <property type="protein sequence ID" value="EGV60001.1"/>
    <property type="molecule type" value="Genomic_DNA"/>
</dbReference>
<dbReference type="InterPro" id="IPR022757">
    <property type="entry name" value="Gsf2"/>
</dbReference>
<proteinExistence type="predicted"/>
<protein>
    <recommendedName>
        <fullName evidence="3">Glucose-signaling factor 2</fullName>
    </recommendedName>
</protein>
<dbReference type="AlphaFoldDB" id="G3BF90"/>
<dbReference type="Pfam" id="PF11055">
    <property type="entry name" value="Gsf2"/>
    <property type="match status" value="1"/>
</dbReference>
<dbReference type="HOGENOM" id="CLU_719597_0_0_1"/>
<sequence>MSDEKNIVDAAQEAEEGFLECYIRFNDDAEKDYCFQVSVNTQFNDLFRIFSTLPISLRPSIFYSQKPAGFKISTAPGYLTDDGAILFDHDATSEKYLQTIDLSDKIGDKIWPGQLIVPVWERNTFGYYAFVTGLLVWLYTDLPDFVSPTPGICLTNQMSKFVCWVLTKLGKPDLGKVFIEDLYDETGIAPQMVFFCMHLIKVSIIYLLVNLGIFNPIKLFKIPGTKGIKKDVTRDELLHLGWTGSKRSTIEEYREYYRNFRIKQYKSIVEAQQDGLFTRLRVLGVQLKDGEGYNTPLDKKSTLKDLLNKDDIKFTLNYAYLAKLSNLFEKHIGEPEVDINEAVKQFRRYGLCKRDSVIEEIVELRKSVEVKET</sequence>
<dbReference type="Proteomes" id="UP000000707">
    <property type="component" value="Unassembled WGS sequence"/>
</dbReference>
<organism evidence="2">
    <name type="scientific">Candida tenuis (strain ATCC 10573 / BCRC 21748 / CBS 615 / JCM 9827 / NBRC 10315 / NRRL Y-1498 / VKM Y-70)</name>
    <name type="common">Yeast</name>
    <name type="synonym">Yamadazyma tenuis</name>
    <dbReference type="NCBI Taxonomy" id="590646"/>
    <lineage>
        <taxon>Eukaryota</taxon>
        <taxon>Fungi</taxon>
        <taxon>Dikarya</taxon>
        <taxon>Ascomycota</taxon>
        <taxon>Saccharomycotina</taxon>
        <taxon>Pichiomycetes</taxon>
        <taxon>Debaryomycetaceae</taxon>
        <taxon>Yamadazyma</taxon>
    </lineage>
</organism>
<evidence type="ECO:0000313" key="1">
    <source>
        <dbReference type="EMBL" id="EGV60001.1"/>
    </source>
</evidence>
<dbReference type="OrthoDB" id="4076669at2759"/>
<keyword evidence="2" id="KW-1185">Reference proteome</keyword>
<evidence type="ECO:0000313" key="2">
    <source>
        <dbReference type="Proteomes" id="UP000000707"/>
    </source>
</evidence>
<accession>G3BF90</accession>
<reference evidence="1 2" key="1">
    <citation type="journal article" date="2011" name="Proc. Natl. Acad. Sci. U.S.A.">
        <title>Comparative genomics of xylose-fermenting fungi for enhanced biofuel production.</title>
        <authorList>
            <person name="Wohlbach D.J."/>
            <person name="Kuo A."/>
            <person name="Sato T.K."/>
            <person name="Potts K.M."/>
            <person name="Salamov A.A."/>
            <person name="LaButti K.M."/>
            <person name="Sun H."/>
            <person name="Clum A."/>
            <person name="Pangilinan J.L."/>
            <person name="Lindquist E.A."/>
            <person name="Lucas S."/>
            <person name="Lapidus A."/>
            <person name="Jin M."/>
            <person name="Gunawan C."/>
            <person name="Balan V."/>
            <person name="Dale B.E."/>
            <person name="Jeffries T.W."/>
            <person name="Zinkel R."/>
            <person name="Barry K.W."/>
            <person name="Grigoriev I.V."/>
            <person name="Gasch A.P."/>
        </authorList>
    </citation>
    <scope>NUCLEOTIDE SEQUENCE [LARGE SCALE GENOMIC DNA]</scope>
    <source>
        <strain evidence="2">ATCC 10573 / BCRC 21748 / CBS 615 / JCM 9827 / NBRC 10315 / NRRL Y-1498 / VKM Y-70</strain>
    </source>
</reference>
<dbReference type="eggNOG" id="ENOG502QT03">
    <property type="taxonomic scope" value="Eukaryota"/>
</dbReference>
<dbReference type="KEGG" id="cten:18249193"/>
<dbReference type="GeneID" id="18249193"/>
<dbReference type="STRING" id="590646.G3BF90"/>
<gene>
    <name evidence="1" type="ORF">CANTEDRAFT_126748</name>
</gene>